<feature type="domain" description="Carbohydrate-binding/sugar hydrolysis" evidence="4">
    <location>
        <begin position="27"/>
        <end position="160"/>
    </location>
</feature>
<dbReference type="Gene3D" id="2.160.20.10">
    <property type="entry name" value="Single-stranded right-handed beta-helix, Pectin lyase-like"/>
    <property type="match status" value="1"/>
</dbReference>
<dbReference type="AlphaFoldDB" id="A0A0E3SFL3"/>
<organism evidence="5 6">
    <name type="scientific">Methanosarcina horonobensis HB-1 = JCM 15518</name>
    <dbReference type="NCBI Taxonomy" id="1434110"/>
    <lineage>
        <taxon>Archaea</taxon>
        <taxon>Methanobacteriati</taxon>
        <taxon>Methanobacteriota</taxon>
        <taxon>Stenosarchaea group</taxon>
        <taxon>Methanomicrobia</taxon>
        <taxon>Methanosarcinales</taxon>
        <taxon>Methanosarcinaceae</taxon>
        <taxon>Methanosarcina</taxon>
    </lineage>
</organism>
<name>A0A0E3SFL3_9EURY</name>
<dbReference type="InterPro" id="IPR011050">
    <property type="entry name" value="Pectin_lyase_fold/virulence"/>
</dbReference>
<dbReference type="SMART" id="SM00710">
    <property type="entry name" value="PbH1"/>
    <property type="match status" value="5"/>
</dbReference>
<reference evidence="5 6" key="1">
    <citation type="submission" date="2014-07" db="EMBL/GenBank/DDBJ databases">
        <title>Methanogenic archaea and the global carbon cycle.</title>
        <authorList>
            <person name="Henriksen J.R."/>
            <person name="Luke J."/>
            <person name="Reinhart S."/>
            <person name="Benedict M.N."/>
            <person name="Youngblut N.D."/>
            <person name="Metcalf M.E."/>
            <person name="Whitaker R.J."/>
            <person name="Metcalf W.W."/>
        </authorList>
    </citation>
    <scope>NUCLEOTIDE SEQUENCE [LARGE SCALE GENOMIC DNA]</scope>
    <source>
        <strain evidence="5 6">HB-1</strain>
    </source>
</reference>
<evidence type="ECO:0000256" key="3">
    <source>
        <dbReference type="ARBA" id="ARBA00022786"/>
    </source>
</evidence>
<evidence type="ECO:0000256" key="2">
    <source>
        <dbReference type="ARBA" id="ARBA00022737"/>
    </source>
</evidence>
<dbReference type="STRING" id="1434110.MSHOH_1810"/>
<dbReference type="Pfam" id="PF05048">
    <property type="entry name" value="NosD"/>
    <property type="match status" value="1"/>
</dbReference>
<keyword evidence="2" id="KW-0677">Repeat</keyword>
<dbReference type="Proteomes" id="UP000033101">
    <property type="component" value="Chromosome"/>
</dbReference>
<evidence type="ECO:0000256" key="1">
    <source>
        <dbReference type="ARBA" id="ARBA00004906"/>
    </source>
</evidence>
<dbReference type="KEGG" id="mhor:MSHOH_1810"/>
<sequence length="204" mass="22054">MADFPNADFTSISVAVDEAHPGDTILIHPGTYAEKIVVEKSLKIIADPETSPSQVIIQGIPGSEEIFLVTADSVEISGFTLTGTSCDVGIYLNRVTGNIVSNNIIEGTINGIVLMKANSNTVEDNTVRFTQACGISLSGSDENRLLRNEITGNSQGICLLNSKNNLLGENNIVDNHKGFYQEMCADNTLSNNRIYGNKHNFKIF</sequence>
<dbReference type="InterPro" id="IPR051550">
    <property type="entry name" value="SCF-Subunits/Alg-Epimerases"/>
</dbReference>
<keyword evidence="3" id="KW-0833">Ubl conjugation pathway</keyword>
<dbReference type="HOGENOM" id="CLU_1451436_0_0_2"/>
<keyword evidence="6" id="KW-1185">Reference proteome</keyword>
<accession>A0A0E3SFL3</accession>
<comment type="pathway">
    <text evidence="1">Protein modification; protein ubiquitination.</text>
</comment>
<dbReference type="PANTHER" id="PTHR22990">
    <property type="entry name" value="F-BOX ONLY PROTEIN"/>
    <property type="match status" value="1"/>
</dbReference>
<dbReference type="InterPro" id="IPR022441">
    <property type="entry name" value="Para_beta_helix_rpt-2"/>
</dbReference>
<dbReference type="InterPro" id="IPR006626">
    <property type="entry name" value="PbH1"/>
</dbReference>
<dbReference type="PATRIC" id="fig|1434110.4.peg.2297"/>
<protein>
    <submittedName>
        <fullName evidence="5">Cell surface protein</fullName>
    </submittedName>
</protein>
<proteinExistence type="predicted"/>
<dbReference type="SUPFAM" id="SSF51126">
    <property type="entry name" value="Pectin lyase-like"/>
    <property type="match status" value="1"/>
</dbReference>
<gene>
    <name evidence="5" type="ORF">MSHOH_1810</name>
</gene>
<evidence type="ECO:0000259" key="4">
    <source>
        <dbReference type="SMART" id="SM00722"/>
    </source>
</evidence>
<dbReference type="PANTHER" id="PTHR22990:SF15">
    <property type="entry name" value="F-BOX ONLY PROTEIN 10"/>
    <property type="match status" value="1"/>
</dbReference>
<dbReference type="InterPro" id="IPR006633">
    <property type="entry name" value="Carb-bd_sugar_hydrolysis-dom"/>
</dbReference>
<dbReference type="InterPro" id="IPR012334">
    <property type="entry name" value="Pectin_lyas_fold"/>
</dbReference>
<dbReference type="InterPro" id="IPR007742">
    <property type="entry name" value="NosD_dom"/>
</dbReference>
<evidence type="ECO:0000313" key="5">
    <source>
        <dbReference type="EMBL" id="AKB78293.1"/>
    </source>
</evidence>
<dbReference type="EMBL" id="CP009516">
    <property type="protein sequence ID" value="AKB78293.1"/>
    <property type="molecule type" value="Genomic_DNA"/>
</dbReference>
<evidence type="ECO:0000313" key="6">
    <source>
        <dbReference type="Proteomes" id="UP000033101"/>
    </source>
</evidence>
<dbReference type="NCBIfam" id="TIGR03804">
    <property type="entry name" value="para_beta_helix"/>
    <property type="match status" value="3"/>
</dbReference>
<dbReference type="SMART" id="SM00722">
    <property type="entry name" value="CASH"/>
    <property type="match status" value="1"/>
</dbReference>